<dbReference type="RefSeq" id="WP_361708378.1">
    <property type="nucleotide sequence ID" value="NZ_JBEZVE010000028.1"/>
</dbReference>
<dbReference type="GO" id="GO:0016740">
    <property type="term" value="F:transferase activity"/>
    <property type="evidence" value="ECO:0007669"/>
    <property type="project" value="UniProtKB-KW"/>
</dbReference>
<keyword evidence="1" id="KW-0808">Transferase</keyword>
<dbReference type="Gene3D" id="3.30.1540.10">
    <property type="entry name" value="formyl-coa transferase, domain 3"/>
    <property type="match status" value="1"/>
</dbReference>
<dbReference type="InterPro" id="IPR003673">
    <property type="entry name" value="CoA-Trfase_fam_III"/>
</dbReference>
<dbReference type="Pfam" id="PF02515">
    <property type="entry name" value="CoA_transf_3"/>
    <property type="match status" value="1"/>
</dbReference>
<evidence type="ECO:0000313" key="2">
    <source>
        <dbReference type="Proteomes" id="UP001550739"/>
    </source>
</evidence>
<protein>
    <submittedName>
        <fullName evidence="1">CoA transferase</fullName>
    </submittedName>
</protein>
<dbReference type="InterPro" id="IPR044855">
    <property type="entry name" value="CoA-Trfase_III_dom3_sf"/>
</dbReference>
<organism evidence="1 2">
    <name type="scientific">Streptomyces sp. 900129855</name>
    <dbReference type="NCBI Taxonomy" id="3155129"/>
    <lineage>
        <taxon>Bacteria</taxon>
        <taxon>Bacillati</taxon>
        <taxon>Actinomycetota</taxon>
        <taxon>Actinomycetes</taxon>
        <taxon>Kitasatosporales</taxon>
        <taxon>Streptomycetaceae</taxon>
        <taxon>Streptomyces</taxon>
    </lineage>
</organism>
<dbReference type="SUPFAM" id="SSF89796">
    <property type="entry name" value="CoA-transferase family III (CaiB/BaiF)"/>
    <property type="match status" value="1"/>
</dbReference>
<gene>
    <name evidence="1" type="ORF">AB0E89_38615</name>
</gene>
<proteinExistence type="predicted"/>
<reference evidence="1 2" key="1">
    <citation type="submission" date="2024-06" db="EMBL/GenBank/DDBJ databases">
        <title>The Natural Products Discovery Center: Release of the First 8490 Sequenced Strains for Exploring Actinobacteria Biosynthetic Diversity.</title>
        <authorList>
            <person name="Kalkreuter E."/>
            <person name="Kautsar S.A."/>
            <person name="Yang D."/>
            <person name="Bader C.D."/>
            <person name="Teijaro C.N."/>
            <person name="Fluegel L."/>
            <person name="Davis C.M."/>
            <person name="Simpson J.R."/>
            <person name="Lauterbach L."/>
            <person name="Steele A.D."/>
            <person name="Gui C."/>
            <person name="Meng S."/>
            <person name="Li G."/>
            <person name="Viehrig K."/>
            <person name="Ye F."/>
            <person name="Su P."/>
            <person name="Kiefer A.F."/>
            <person name="Nichols A."/>
            <person name="Cepeda A.J."/>
            <person name="Yan W."/>
            <person name="Fan B."/>
            <person name="Jiang Y."/>
            <person name="Adhikari A."/>
            <person name="Zheng C.-J."/>
            <person name="Schuster L."/>
            <person name="Cowan T.M."/>
            <person name="Smanski M.J."/>
            <person name="Chevrette M.G."/>
            <person name="De Carvalho L.P.S."/>
            <person name="Shen B."/>
        </authorList>
    </citation>
    <scope>NUCLEOTIDE SEQUENCE [LARGE SCALE GENOMIC DNA]</scope>
    <source>
        <strain evidence="1 2">NPDC033843</strain>
    </source>
</reference>
<dbReference type="InterPro" id="IPR023606">
    <property type="entry name" value="CoA-Trfase_III_dom_1_sf"/>
</dbReference>
<dbReference type="Proteomes" id="UP001550739">
    <property type="component" value="Unassembled WGS sequence"/>
</dbReference>
<comment type="caution">
    <text evidence="1">The sequence shown here is derived from an EMBL/GenBank/DDBJ whole genome shotgun (WGS) entry which is preliminary data.</text>
</comment>
<accession>A0ABV2ZUY6</accession>
<dbReference type="EMBL" id="JBEZVE010000028">
    <property type="protein sequence ID" value="MEU3786388.1"/>
    <property type="molecule type" value="Genomic_DNA"/>
</dbReference>
<name>A0ABV2ZUY6_9ACTN</name>
<sequence>MFVPPHAFPPDPARTGTSHAAIVPYGTFAAGDGTGIVLSLQNEREWASFCRTVLARADLPADEHSTAAADV</sequence>
<keyword evidence="2" id="KW-1185">Reference proteome</keyword>
<evidence type="ECO:0000313" key="1">
    <source>
        <dbReference type="EMBL" id="MEU3786388.1"/>
    </source>
</evidence>